<dbReference type="PROSITE" id="PS00409">
    <property type="entry name" value="PROKAR_NTER_METHYL"/>
    <property type="match status" value="1"/>
</dbReference>
<dbReference type="InterPro" id="IPR045584">
    <property type="entry name" value="Pilin-like"/>
</dbReference>
<keyword evidence="2" id="KW-0472">Membrane</keyword>
<dbReference type="GO" id="GO:0015627">
    <property type="term" value="C:type II protein secretion system complex"/>
    <property type="evidence" value="ECO:0007669"/>
    <property type="project" value="InterPro"/>
</dbReference>
<dbReference type="Proteomes" id="UP000008291">
    <property type="component" value="Chromosome"/>
</dbReference>
<evidence type="ECO:0000313" key="3">
    <source>
        <dbReference type="EMBL" id="AAZ97255.1"/>
    </source>
</evidence>
<dbReference type="KEGG" id="tbd:Tbd_1302"/>
<dbReference type="GO" id="GO:0015628">
    <property type="term" value="P:protein secretion by the type II secretion system"/>
    <property type="evidence" value="ECO:0007669"/>
    <property type="project" value="InterPro"/>
</dbReference>
<accession>Q3SJB2</accession>
<keyword evidence="1" id="KW-0488">Methylation</keyword>
<dbReference type="PANTHER" id="PTHR30093">
    <property type="entry name" value="GENERAL SECRETION PATHWAY PROTEIN G"/>
    <property type="match status" value="1"/>
</dbReference>
<name>Q3SJB2_THIDA</name>
<evidence type="ECO:0000256" key="2">
    <source>
        <dbReference type="SAM" id="Phobius"/>
    </source>
</evidence>
<protein>
    <submittedName>
        <fullName evidence="3">Type II secretion system protein</fullName>
    </submittedName>
</protein>
<proteinExistence type="predicted"/>
<dbReference type="Pfam" id="PF07963">
    <property type="entry name" value="N_methyl"/>
    <property type="match status" value="1"/>
</dbReference>
<dbReference type="PANTHER" id="PTHR30093:SF47">
    <property type="entry name" value="TYPE IV PILUS NON-CORE MINOR PILIN PILE"/>
    <property type="match status" value="1"/>
</dbReference>
<dbReference type="InterPro" id="IPR000983">
    <property type="entry name" value="Bac_GSPG_pilin"/>
</dbReference>
<dbReference type="PRINTS" id="PR00813">
    <property type="entry name" value="BCTERIALGSPG"/>
</dbReference>
<feature type="transmembrane region" description="Helical" evidence="2">
    <location>
        <begin position="12"/>
        <end position="34"/>
    </location>
</feature>
<organism evidence="3 4">
    <name type="scientific">Thiobacillus denitrificans (strain ATCC 25259 / T1)</name>
    <dbReference type="NCBI Taxonomy" id="292415"/>
    <lineage>
        <taxon>Bacteria</taxon>
        <taxon>Pseudomonadati</taxon>
        <taxon>Pseudomonadota</taxon>
        <taxon>Betaproteobacteria</taxon>
        <taxon>Nitrosomonadales</taxon>
        <taxon>Thiobacillaceae</taxon>
        <taxon>Thiobacillus</taxon>
    </lineage>
</organism>
<dbReference type="SUPFAM" id="SSF54523">
    <property type="entry name" value="Pili subunits"/>
    <property type="match status" value="1"/>
</dbReference>
<keyword evidence="4" id="KW-1185">Reference proteome</keyword>
<gene>
    <name evidence="3" type="ordered locus">Tbd_1302</name>
</gene>
<evidence type="ECO:0000313" key="4">
    <source>
        <dbReference type="Proteomes" id="UP000008291"/>
    </source>
</evidence>
<keyword evidence="2" id="KW-1133">Transmembrane helix</keyword>
<evidence type="ECO:0000256" key="1">
    <source>
        <dbReference type="ARBA" id="ARBA00022481"/>
    </source>
</evidence>
<dbReference type="InterPro" id="IPR012902">
    <property type="entry name" value="N_methyl_site"/>
</dbReference>
<dbReference type="eggNOG" id="COG2165">
    <property type="taxonomic scope" value="Bacteria"/>
</dbReference>
<sequence>MVKTMVMRKRGAGFTLIEILVVMAIVATLLTIAAPRYFNQSDRAKEAVLRQNLAVMRDAIDKYYGDVGVYPESLDALVAGKYLRRIPPDPITESDATWVTVSPEDPAQGRVFDVRSGSPAHAAW</sequence>
<dbReference type="STRING" id="292415.Tbd_1302"/>
<dbReference type="HOGENOM" id="CLU_091705_7_2_4"/>
<reference evidence="3 4" key="1">
    <citation type="journal article" date="2006" name="J. Bacteriol.">
        <title>The genome sequence of the obligately chemolithoautotrophic, facultatively anaerobic bacterium Thiobacillus denitrificans.</title>
        <authorList>
            <person name="Beller H.R."/>
            <person name="Chain P.S."/>
            <person name="Letain T.E."/>
            <person name="Chakicherla A."/>
            <person name="Larimer F.W."/>
            <person name="Richardson P.M."/>
            <person name="Coleman M.A."/>
            <person name="Wood A.P."/>
            <person name="Kelly D.P."/>
        </authorList>
    </citation>
    <scope>NUCLEOTIDE SEQUENCE [LARGE SCALE GENOMIC DNA]</scope>
    <source>
        <strain evidence="3 4">ATCC 25259</strain>
    </source>
</reference>
<keyword evidence="2" id="KW-0812">Transmembrane</keyword>
<dbReference type="NCBIfam" id="TIGR02532">
    <property type="entry name" value="IV_pilin_GFxxxE"/>
    <property type="match status" value="1"/>
</dbReference>
<dbReference type="EMBL" id="CP000116">
    <property type="protein sequence ID" value="AAZ97255.1"/>
    <property type="molecule type" value="Genomic_DNA"/>
</dbReference>
<dbReference type="AlphaFoldDB" id="Q3SJB2"/>
<dbReference type="Gene3D" id="3.30.700.10">
    <property type="entry name" value="Glycoprotein, Type 4 Pilin"/>
    <property type="match status" value="1"/>
</dbReference>